<dbReference type="InterPro" id="IPR051322">
    <property type="entry name" value="AA_ABC_Transporter_Permease"/>
</dbReference>
<feature type="domain" description="ABC transmembrane type-1" evidence="8">
    <location>
        <begin position="23"/>
        <end position="217"/>
    </location>
</feature>
<dbReference type="GO" id="GO:0005886">
    <property type="term" value="C:plasma membrane"/>
    <property type="evidence" value="ECO:0007669"/>
    <property type="project" value="UniProtKB-SubCell"/>
</dbReference>
<dbReference type="PROSITE" id="PS50928">
    <property type="entry name" value="ABC_TM1"/>
    <property type="match status" value="1"/>
</dbReference>
<dbReference type="Pfam" id="PF00528">
    <property type="entry name" value="BPD_transp_1"/>
    <property type="match status" value="1"/>
</dbReference>
<keyword evidence="2 7" id="KW-0813">Transport</keyword>
<comment type="similarity">
    <text evidence="7">Belongs to the binding-protein-dependent transport system permease family.</text>
</comment>
<evidence type="ECO:0000256" key="5">
    <source>
        <dbReference type="ARBA" id="ARBA00022989"/>
    </source>
</evidence>
<dbReference type="RefSeq" id="WP_066305396.1">
    <property type="nucleotide sequence ID" value="NZ_KQ959492.1"/>
</dbReference>
<dbReference type="PATRIC" id="fig|1393034.3.peg.779"/>
<keyword evidence="3" id="KW-1003">Cell membrane</keyword>
<evidence type="ECO:0000256" key="2">
    <source>
        <dbReference type="ARBA" id="ARBA00022448"/>
    </source>
</evidence>
<keyword evidence="10" id="KW-1185">Reference proteome</keyword>
<dbReference type="SUPFAM" id="SSF161098">
    <property type="entry name" value="MetI-like"/>
    <property type="match status" value="1"/>
</dbReference>
<comment type="caution">
    <text evidence="9">The sequence shown here is derived from an EMBL/GenBank/DDBJ whole genome shotgun (WGS) entry which is preliminary data.</text>
</comment>
<gene>
    <name evidence="9" type="ORF">HMPREF3192_00806</name>
</gene>
<keyword evidence="4 7" id="KW-0812">Transmembrane</keyword>
<feature type="transmembrane region" description="Helical" evidence="7">
    <location>
        <begin position="198"/>
        <end position="222"/>
    </location>
</feature>
<comment type="subcellular location">
    <subcellularLocation>
        <location evidence="1 7">Cell membrane</location>
        <topology evidence="1 7">Multi-pass membrane protein</topology>
    </subcellularLocation>
</comment>
<keyword evidence="5 7" id="KW-1133">Transmembrane helix</keyword>
<evidence type="ECO:0000256" key="6">
    <source>
        <dbReference type="ARBA" id="ARBA00023136"/>
    </source>
</evidence>
<dbReference type="STRING" id="1393034.HMPREF3192_00806"/>
<accession>A0A133XUV6</accession>
<reference evidence="10" key="1">
    <citation type="submission" date="2016-01" db="EMBL/GenBank/DDBJ databases">
        <authorList>
            <person name="Mitreva M."/>
            <person name="Pepin K.H."/>
            <person name="Mihindukulasuriya K.A."/>
            <person name="Fulton R."/>
            <person name="Fronick C."/>
            <person name="O'Laughlin M."/>
            <person name="Miner T."/>
            <person name="Herter B."/>
            <person name="Rosa B.A."/>
            <person name="Cordes M."/>
            <person name="Tomlinson C."/>
            <person name="Wollam A."/>
            <person name="Palsikar V.B."/>
            <person name="Mardis E.R."/>
            <person name="Wilson R.K."/>
        </authorList>
    </citation>
    <scope>NUCLEOTIDE SEQUENCE [LARGE SCALE GENOMIC DNA]</scope>
    <source>
        <strain evidence="10">DNF00019</strain>
    </source>
</reference>
<dbReference type="GO" id="GO:0048473">
    <property type="term" value="P:D-methionine transmembrane transport"/>
    <property type="evidence" value="ECO:0007669"/>
    <property type="project" value="TreeGrafter"/>
</dbReference>
<feature type="transmembrane region" description="Helical" evidence="7">
    <location>
        <begin position="92"/>
        <end position="115"/>
    </location>
</feature>
<name>A0A133XUV6_9ACTN</name>
<proteinExistence type="inferred from homology"/>
<evidence type="ECO:0000313" key="10">
    <source>
        <dbReference type="Proteomes" id="UP000070675"/>
    </source>
</evidence>
<protein>
    <submittedName>
        <fullName evidence="9">Putative D-methionine transport system permease protein MetI</fullName>
    </submittedName>
</protein>
<dbReference type="AlphaFoldDB" id="A0A133XUV6"/>
<dbReference type="PANTHER" id="PTHR30450">
    <property type="entry name" value="ABC TRANSPORTER PERMEASE"/>
    <property type="match status" value="1"/>
</dbReference>
<evidence type="ECO:0000256" key="4">
    <source>
        <dbReference type="ARBA" id="ARBA00022692"/>
    </source>
</evidence>
<dbReference type="CDD" id="cd06261">
    <property type="entry name" value="TM_PBP2"/>
    <property type="match status" value="1"/>
</dbReference>
<dbReference type="EMBL" id="LSCR01000012">
    <property type="protein sequence ID" value="KXB34707.1"/>
    <property type="molecule type" value="Genomic_DNA"/>
</dbReference>
<evidence type="ECO:0000313" key="9">
    <source>
        <dbReference type="EMBL" id="KXB34707.1"/>
    </source>
</evidence>
<evidence type="ECO:0000256" key="3">
    <source>
        <dbReference type="ARBA" id="ARBA00022475"/>
    </source>
</evidence>
<dbReference type="Gene3D" id="1.10.3720.10">
    <property type="entry name" value="MetI-like"/>
    <property type="match status" value="1"/>
</dbReference>
<sequence length="227" mass="24442">MNSIASSIAEFFNSYAGLIGAGIIDTCLMVFLSTFIAYLFGIALGVILYITDEHSLCPQRIWHGLLAWIVNISRSIPFIILLVAVMPVTRGLVGTTTGVVGVIPPLVLSATPFIARMIEQSLNEIDRLCIEAAQACGASLGRIIFSVLLPESLPSIVRGVSISLITVLGYAAIVGAVGAGGLGDIAIRYGYYRYEDQVMFATIILMVIIVQIIQTTCDFIAVRIDRR</sequence>
<feature type="transmembrane region" description="Helical" evidence="7">
    <location>
        <begin position="62"/>
        <end position="86"/>
    </location>
</feature>
<dbReference type="InterPro" id="IPR000515">
    <property type="entry name" value="MetI-like"/>
</dbReference>
<dbReference type="Proteomes" id="UP000070675">
    <property type="component" value="Unassembled WGS sequence"/>
</dbReference>
<organism evidence="9 10">
    <name type="scientific">Atopobium deltae</name>
    <dbReference type="NCBI Taxonomy" id="1393034"/>
    <lineage>
        <taxon>Bacteria</taxon>
        <taxon>Bacillati</taxon>
        <taxon>Actinomycetota</taxon>
        <taxon>Coriobacteriia</taxon>
        <taxon>Coriobacteriales</taxon>
        <taxon>Atopobiaceae</taxon>
        <taxon>Atopobium</taxon>
    </lineage>
</organism>
<feature type="transmembrane region" description="Helical" evidence="7">
    <location>
        <begin position="28"/>
        <end position="50"/>
    </location>
</feature>
<evidence type="ECO:0000259" key="8">
    <source>
        <dbReference type="PROSITE" id="PS50928"/>
    </source>
</evidence>
<keyword evidence="6 7" id="KW-0472">Membrane</keyword>
<dbReference type="InterPro" id="IPR035906">
    <property type="entry name" value="MetI-like_sf"/>
</dbReference>
<feature type="transmembrane region" description="Helical" evidence="7">
    <location>
        <begin position="156"/>
        <end position="178"/>
    </location>
</feature>
<dbReference type="OrthoDB" id="9793490at2"/>
<evidence type="ECO:0000256" key="7">
    <source>
        <dbReference type="RuleBase" id="RU363032"/>
    </source>
</evidence>
<evidence type="ECO:0000256" key="1">
    <source>
        <dbReference type="ARBA" id="ARBA00004651"/>
    </source>
</evidence>
<dbReference type="PANTHER" id="PTHR30450:SF1">
    <property type="entry name" value="D-METHIONINE TRANSPORT SYSTEM PERMEASE PROTEIN METI-RELATED"/>
    <property type="match status" value="1"/>
</dbReference>